<accession>A0ABU6D8B3</accession>
<evidence type="ECO:0000256" key="1">
    <source>
        <dbReference type="SAM" id="Phobius"/>
    </source>
</evidence>
<gene>
    <name evidence="2" type="ORF">P5G65_04565</name>
</gene>
<protein>
    <submittedName>
        <fullName evidence="2">Uncharacterized protein</fullName>
    </submittedName>
</protein>
<organism evidence="2 3">
    <name type="scientific">Paenibacillus chondroitinus</name>
    <dbReference type="NCBI Taxonomy" id="59842"/>
    <lineage>
        <taxon>Bacteria</taxon>
        <taxon>Bacillati</taxon>
        <taxon>Bacillota</taxon>
        <taxon>Bacilli</taxon>
        <taxon>Bacillales</taxon>
        <taxon>Paenibacillaceae</taxon>
        <taxon>Paenibacillus</taxon>
    </lineage>
</organism>
<proteinExistence type="predicted"/>
<keyword evidence="1" id="KW-1133">Transmembrane helix</keyword>
<keyword evidence="1" id="KW-0472">Membrane</keyword>
<reference evidence="2 3" key="1">
    <citation type="submission" date="2023-03" db="EMBL/GenBank/DDBJ databases">
        <title>Bacillus Genome Sequencing.</title>
        <authorList>
            <person name="Dunlap C."/>
        </authorList>
    </citation>
    <scope>NUCLEOTIDE SEQUENCE [LARGE SCALE GENOMIC DNA]</scope>
    <source>
        <strain evidence="2 3">NRS-1351</strain>
    </source>
</reference>
<dbReference type="EMBL" id="JAROBY010000008">
    <property type="protein sequence ID" value="MEB4793158.1"/>
    <property type="molecule type" value="Genomic_DNA"/>
</dbReference>
<evidence type="ECO:0000313" key="2">
    <source>
        <dbReference type="EMBL" id="MEB4793158.1"/>
    </source>
</evidence>
<keyword evidence="3" id="KW-1185">Reference proteome</keyword>
<evidence type="ECO:0000313" key="3">
    <source>
        <dbReference type="Proteomes" id="UP001355653"/>
    </source>
</evidence>
<keyword evidence="1" id="KW-0812">Transmembrane</keyword>
<dbReference type="Proteomes" id="UP001355653">
    <property type="component" value="Unassembled WGS sequence"/>
</dbReference>
<feature type="transmembrane region" description="Helical" evidence="1">
    <location>
        <begin position="12"/>
        <end position="30"/>
    </location>
</feature>
<comment type="caution">
    <text evidence="2">The sequence shown here is derived from an EMBL/GenBank/DDBJ whole genome shotgun (WGS) entry which is preliminary data.</text>
</comment>
<name>A0ABU6D8B3_9BACL</name>
<sequence>MFKRGVLRINTKILIVFLVIILAIFYFYFLHQHNSYEHKALNYMKEIDTTQTYKYLGKSDEDCKMMQGCTIEVYLEGKITGESVTILFINGRLAPLAKTQETK</sequence>
<dbReference type="RefSeq" id="WP_127452271.1">
    <property type="nucleotide sequence ID" value="NZ_JAROBY010000008.1"/>
</dbReference>